<evidence type="ECO:0000313" key="2">
    <source>
        <dbReference type="Proteomes" id="UP000663879"/>
    </source>
</evidence>
<dbReference type="InterPro" id="IPR050951">
    <property type="entry name" value="Retrovirus_Pol_polyprotein"/>
</dbReference>
<dbReference type="SUPFAM" id="SSF56672">
    <property type="entry name" value="DNA/RNA polymerases"/>
    <property type="match status" value="1"/>
</dbReference>
<dbReference type="InterPro" id="IPR043502">
    <property type="entry name" value="DNA/RNA_pol_sf"/>
</dbReference>
<dbReference type="EMBL" id="CAJNOC010000129">
    <property type="protein sequence ID" value="CAF0717682.1"/>
    <property type="molecule type" value="Genomic_DNA"/>
</dbReference>
<comment type="caution">
    <text evidence="1">The sequence shown here is derived from an EMBL/GenBank/DDBJ whole genome shotgun (WGS) entry which is preliminary data.</text>
</comment>
<organism evidence="1 2">
    <name type="scientific">Brachionus calyciflorus</name>
    <dbReference type="NCBI Taxonomy" id="104777"/>
    <lineage>
        <taxon>Eukaryota</taxon>
        <taxon>Metazoa</taxon>
        <taxon>Spiralia</taxon>
        <taxon>Gnathifera</taxon>
        <taxon>Rotifera</taxon>
        <taxon>Eurotatoria</taxon>
        <taxon>Monogononta</taxon>
        <taxon>Pseudotrocha</taxon>
        <taxon>Ploima</taxon>
        <taxon>Brachionidae</taxon>
        <taxon>Brachionus</taxon>
    </lineage>
</organism>
<accession>A0A813M4K7</accession>
<dbReference type="PANTHER" id="PTHR37984:SF9">
    <property type="entry name" value="INTEGRASE CATALYTIC DOMAIN-CONTAINING PROTEIN"/>
    <property type="match status" value="1"/>
</dbReference>
<dbReference type="PANTHER" id="PTHR37984">
    <property type="entry name" value="PROTEIN CBG26694"/>
    <property type="match status" value="1"/>
</dbReference>
<sequence length="505" mass="58143">MTGLNGFYQMFDCDLEDTAVGPKWNEWVKELDNYLKWINITDDERKKAALLHHAGVEVFRIYEALEKNSQGDDGAQVVDSIDDMKKKLANHFNPIKNRYYEKHIFRNAKQEEGESIASYATRLRNLSKYCGFQDVDSEIMSQITEGSNNKDVIGKILRSNDELKLEELLDWGRTREVANYQIKDITTSSGTQFTVNKISYGNHTGHVRRCYSCGLKFPHIGECPAKHRKCNKCGVTGNFEKRCRQEVSQNKKSDDQVNSINKLDSNEYDYYAFSIKGDDRLPRAEVMVNNNLISFMIDTSLLLISLMIYPYKSIDPLPMLGEFETEITWNGIISRTCFRVVKGEADCLLCFKTAMELGIINMVNKLGQYEQLKSQYPKLFSNKIGKLKDYELDFHVDEQVKPKKQFHSRIPFHLRKQVEEELKSLLDQDIIEKADGPTTRISPIHVVPKKNGKIRIVVNAKQVNNAIKRESHICPTVDDLVHKLNGASWFGKLDFNHGYRQIVLS</sequence>
<proteinExistence type="predicted"/>
<gene>
    <name evidence="1" type="ORF">OXX778_LOCUS1847</name>
</gene>
<dbReference type="OrthoDB" id="10066633at2759"/>
<dbReference type="Proteomes" id="UP000663879">
    <property type="component" value="Unassembled WGS sequence"/>
</dbReference>
<name>A0A813M4K7_9BILA</name>
<dbReference type="Gene3D" id="3.10.10.10">
    <property type="entry name" value="HIV Type 1 Reverse Transcriptase, subunit A, domain 1"/>
    <property type="match status" value="1"/>
</dbReference>
<dbReference type="AlphaFoldDB" id="A0A813M4K7"/>
<keyword evidence="2" id="KW-1185">Reference proteome</keyword>
<evidence type="ECO:0000313" key="1">
    <source>
        <dbReference type="EMBL" id="CAF0717682.1"/>
    </source>
</evidence>
<protein>
    <submittedName>
        <fullName evidence="1">Uncharacterized protein</fullName>
    </submittedName>
</protein>
<dbReference type="Gene3D" id="3.30.70.270">
    <property type="match status" value="1"/>
</dbReference>
<reference evidence="1" key="1">
    <citation type="submission" date="2021-02" db="EMBL/GenBank/DDBJ databases">
        <authorList>
            <person name="Nowell W R."/>
        </authorList>
    </citation>
    <scope>NUCLEOTIDE SEQUENCE</scope>
    <source>
        <strain evidence="1">Ploen Becks lab</strain>
    </source>
</reference>
<dbReference type="InterPro" id="IPR043128">
    <property type="entry name" value="Rev_trsase/Diguanyl_cyclase"/>
</dbReference>